<feature type="non-terminal residue" evidence="9">
    <location>
        <position position="973"/>
    </location>
</feature>
<feature type="transmembrane region" description="Helical" evidence="8">
    <location>
        <begin position="361"/>
        <end position="378"/>
    </location>
</feature>
<dbReference type="AlphaFoldDB" id="A0A836E6M2"/>
<proteinExistence type="predicted"/>
<feature type="transmembrane region" description="Helical" evidence="8">
    <location>
        <begin position="467"/>
        <end position="494"/>
    </location>
</feature>
<dbReference type="GO" id="GO:0043025">
    <property type="term" value="C:neuronal cell body"/>
    <property type="evidence" value="ECO:0007669"/>
    <property type="project" value="TreeGrafter"/>
</dbReference>
<dbReference type="PANTHER" id="PTHR21143">
    <property type="entry name" value="INVERTEBRATE GUSTATORY RECEPTOR"/>
    <property type="match status" value="1"/>
</dbReference>
<dbReference type="GO" id="GO:0007635">
    <property type="term" value="P:chemosensory behavior"/>
    <property type="evidence" value="ECO:0007669"/>
    <property type="project" value="TreeGrafter"/>
</dbReference>
<feature type="transmembrane region" description="Helical" evidence="8">
    <location>
        <begin position="83"/>
        <end position="103"/>
    </location>
</feature>
<dbReference type="GO" id="GO:0008049">
    <property type="term" value="P:male courtship behavior"/>
    <property type="evidence" value="ECO:0007669"/>
    <property type="project" value="TreeGrafter"/>
</dbReference>
<dbReference type="InterPro" id="IPR013604">
    <property type="entry name" value="7TM_chemorcpt"/>
</dbReference>
<feature type="transmembrane region" description="Helical" evidence="8">
    <location>
        <begin position="650"/>
        <end position="669"/>
    </location>
</feature>
<feature type="transmembrane region" description="Helical" evidence="8">
    <location>
        <begin position="271"/>
        <end position="290"/>
    </location>
</feature>
<evidence type="ECO:0000313" key="10">
    <source>
        <dbReference type="Proteomes" id="UP000667349"/>
    </source>
</evidence>
<protein>
    <submittedName>
        <fullName evidence="9">GR28B protein</fullName>
    </submittedName>
</protein>
<feature type="transmembrane region" description="Helical" evidence="8">
    <location>
        <begin position="620"/>
        <end position="638"/>
    </location>
</feature>
<keyword evidence="5 8" id="KW-0472">Membrane</keyword>
<dbReference type="Pfam" id="PF08395">
    <property type="entry name" value="7tm_7"/>
    <property type="match status" value="3"/>
</dbReference>
<accession>A0A836E6M2</accession>
<gene>
    <name evidence="9" type="primary">Gr28b_7</name>
    <name evidence="9" type="ORF">G6Z75_0003491</name>
</gene>
<sequence length="973" mass="114307">MHFIIKIYIIYINLLTFHMDMLYMNCVCILKACFKRINDNLENMREYTMIYHPDKMCYKQRNPLLLIELRALKKQHLMISNTVQMLNIIFSLQLLATVILTFTRITFNLYYQILYWQGGIIVINLEDHIYNTFLIMDIMYYFIKIMLIIWACETGKNQALQIGTTVHDMLNNIDDNEIKNELQLFSLQLLHRDNTFSAKSLIMDAKLLTAVNYHSLYFIWCIKCKKWKKWQLFHATNFQSLMYPCFTFCNILGIFPYKINGSTFETSKQRYVLPTVVLCILCIYELEVLYEIDIARTIKFRGIPKTLERNCFYILGNFIAVITYILSGRRMHLLQTIMNISSKLPTNSYQKLSRLIHTKDIFGFIYLIGLTMFYCYTLDSNNWHKAFVPYLNLIVFQMDMLYMNCVCVLKACFKRIDDNLINLQKHAIKDKPSLLKQIYYERRNPFLLMELNVLKKQHLVISDTVQMLNVIFCLQLLATTVMTSAELTFYLYFYIVHWKSGTLTNHLDNEIYDIYLLVIMTYYSIKIGLIVWACETGKNQAMKIGTTVHDLFNNISNAQIKNELHLFSLQIMHRGNAFSAKGFVMDATLLTAIVGNVTTSAKYKMWKKWQLFRATDFQSLMYPCFIFSNILGIFPYKISGSTFEISKQRYILAIFILGVFSIYILIVLYEINIAGTIYVKNVPKTLERSSLYISATFMAVVAYILSGSRMHLLQTIMNVSSKLPLNSYKKLSKLIHTKDILGFFLQIIIEVFYCIRSNFTWYKMPVPYIHLMVFQLDMLYMNCVCILNACFKRIDDKLINLRKLVINDEPHLLRRIYHEHENSFLLMEFKALKKQHLVISDTVQMLNEVFSLHILATIIMTFSQLTFHLYFCITEWKTSMSENSTFDLFYHMSVMVHTTIYCMKIILIIWACESGKDRAMKIGITVHDLLNSTSDKEITEELQLFSVQILHRENVFSAKGLIVDVTLLIAVNE</sequence>
<evidence type="ECO:0000256" key="2">
    <source>
        <dbReference type="ARBA" id="ARBA00022475"/>
    </source>
</evidence>
<name>A0A836E6M2_9HYME</name>
<comment type="subcellular location">
    <subcellularLocation>
        <location evidence="1">Cell membrane</location>
        <topology evidence="1">Multi-pass membrane protein</topology>
    </subcellularLocation>
</comment>
<feature type="transmembrane region" description="Helical" evidence="8">
    <location>
        <begin position="849"/>
        <end position="870"/>
    </location>
</feature>
<keyword evidence="7" id="KW-0807">Transducer</keyword>
<dbReference type="GO" id="GO:0050909">
    <property type="term" value="P:sensory perception of taste"/>
    <property type="evidence" value="ECO:0007669"/>
    <property type="project" value="InterPro"/>
</dbReference>
<feature type="transmembrane region" description="Helical" evidence="8">
    <location>
        <begin position="311"/>
        <end position="327"/>
    </location>
</feature>
<reference evidence="9" key="1">
    <citation type="submission" date="2020-02" db="EMBL/GenBank/DDBJ databases">
        <title>Relaxed selection underlies rapid genomic changes in the transitions from sociality to social parasitism in ants.</title>
        <authorList>
            <person name="Bi X."/>
        </authorList>
    </citation>
    <scope>NUCLEOTIDE SEQUENCE</scope>
    <source>
        <strain evidence="9">BGI-DK2013a</strain>
        <tissue evidence="9">Whole body</tissue>
    </source>
</reference>
<evidence type="ECO:0000313" key="9">
    <source>
        <dbReference type="EMBL" id="KAG5313151.1"/>
    </source>
</evidence>
<keyword evidence="2" id="KW-1003">Cell membrane</keyword>
<evidence type="ECO:0000256" key="8">
    <source>
        <dbReference type="SAM" id="Phobius"/>
    </source>
</evidence>
<evidence type="ECO:0000256" key="3">
    <source>
        <dbReference type="ARBA" id="ARBA00022692"/>
    </source>
</evidence>
<feature type="transmembrane region" description="Helical" evidence="8">
    <location>
        <begin position="689"/>
        <end position="706"/>
    </location>
</feature>
<feature type="transmembrane region" description="Helical" evidence="8">
    <location>
        <begin position="514"/>
        <end position="534"/>
    </location>
</feature>
<evidence type="ECO:0000256" key="5">
    <source>
        <dbReference type="ARBA" id="ARBA00023136"/>
    </source>
</evidence>
<feature type="transmembrane region" description="Helical" evidence="8">
    <location>
        <begin position="768"/>
        <end position="791"/>
    </location>
</feature>
<keyword evidence="4 8" id="KW-1133">Transmembrane helix</keyword>
<dbReference type="PANTHER" id="PTHR21143:SF133">
    <property type="entry name" value="GUSTATORY AND PHEROMONE RECEPTOR 32A-RELATED"/>
    <property type="match status" value="1"/>
</dbReference>
<feature type="non-terminal residue" evidence="9">
    <location>
        <position position="1"/>
    </location>
</feature>
<dbReference type="GO" id="GO:0005886">
    <property type="term" value="C:plasma membrane"/>
    <property type="evidence" value="ECO:0007669"/>
    <property type="project" value="UniProtKB-SubCell"/>
</dbReference>
<evidence type="ECO:0000256" key="1">
    <source>
        <dbReference type="ARBA" id="ARBA00004651"/>
    </source>
</evidence>
<evidence type="ECO:0000256" key="6">
    <source>
        <dbReference type="ARBA" id="ARBA00023170"/>
    </source>
</evidence>
<keyword evidence="3 8" id="KW-0812">Transmembrane</keyword>
<feature type="transmembrane region" description="Helical" evidence="8">
    <location>
        <begin position="241"/>
        <end position="259"/>
    </location>
</feature>
<dbReference type="GO" id="GO:0007165">
    <property type="term" value="P:signal transduction"/>
    <property type="evidence" value="ECO:0007669"/>
    <property type="project" value="UniProtKB-KW"/>
</dbReference>
<feature type="transmembrane region" description="Helical" evidence="8">
    <location>
        <begin position="890"/>
        <end position="912"/>
    </location>
</feature>
<keyword evidence="10" id="KW-1185">Reference proteome</keyword>
<comment type="caution">
    <text evidence="9">The sequence shown here is derived from an EMBL/GenBank/DDBJ whole genome shotgun (WGS) entry which is preliminary data.</text>
</comment>
<organism evidence="9 10">
    <name type="scientific">Acromyrmex insinuator</name>
    <dbReference type="NCBI Taxonomy" id="230686"/>
    <lineage>
        <taxon>Eukaryota</taxon>
        <taxon>Metazoa</taxon>
        <taxon>Ecdysozoa</taxon>
        <taxon>Arthropoda</taxon>
        <taxon>Hexapoda</taxon>
        <taxon>Insecta</taxon>
        <taxon>Pterygota</taxon>
        <taxon>Neoptera</taxon>
        <taxon>Endopterygota</taxon>
        <taxon>Hymenoptera</taxon>
        <taxon>Apocrita</taxon>
        <taxon>Aculeata</taxon>
        <taxon>Formicoidea</taxon>
        <taxon>Formicidae</taxon>
        <taxon>Myrmicinae</taxon>
        <taxon>Acromyrmex</taxon>
    </lineage>
</organism>
<feature type="transmembrane region" description="Helical" evidence="8">
    <location>
        <begin position="740"/>
        <end position="762"/>
    </location>
</feature>
<dbReference type="GO" id="GO:0030424">
    <property type="term" value="C:axon"/>
    <property type="evidence" value="ECO:0007669"/>
    <property type="project" value="TreeGrafter"/>
</dbReference>
<dbReference type="EMBL" id="JAANHZ010000257">
    <property type="protein sequence ID" value="KAG5313151.1"/>
    <property type="molecule type" value="Genomic_DNA"/>
</dbReference>
<dbReference type="GO" id="GO:0030425">
    <property type="term" value="C:dendrite"/>
    <property type="evidence" value="ECO:0007669"/>
    <property type="project" value="TreeGrafter"/>
</dbReference>
<evidence type="ECO:0000256" key="7">
    <source>
        <dbReference type="ARBA" id="ARBA00023224"/>
    </source>
</evidence>
<keyword evidence="6" id="KW-0675">Receptor</keyword>
<feature type="transmembrane region" description="Helical" evidence="8">
    <location>
        <begin position="132"/>
        <end position="151"/>
    </location>
</feature>
<dbReference type="Proteomes" id="UP000667349">
    <property type="component" value="Unassembled WGS sequence"/>
</dbReference>
<feature type="transmembrane region" description="Helical" evidence="8">
    <location>
        <begin position="582"/>
        <end position="600"/>
    </location>
</feature>
<evidence type="ECO:0000256" key="4">
    <source>
        <dbReference type="ARBA" id="ARBA00022989"/>
    </source>
</evidence>